<sequence>MRPPQSLILLLLVMALRVSCGDYTNIRREEILKNKADQDNAAKSNNDNSLGMNADAVFHNVRILLTVVFVMSLGAIIYVSKKRFKQSSASTAAPWVTRNAGKPPAPSGSARFR</sequence>
<protein>
    <submittedName>
        <fullName evidence="1">Uncharacterized protein</fullName>
    </submittedName>
</protein>
<accession>A0A2A6BNF3</accession>
<dbReference type="EnsemblMetazoa" id="PPA35852.1">
    <property type="protein sequence ID" value="PPA35852.1"/>
    <property type="gene ID" value="WBGene00274221"/>
</dbReference>
<reference evidence="2" key="1">
    <citation type="journal article" date="2008" name="Nat. Genet.">
        <title>The Pristionchus pacificus genome provides a unique perspective on nematode lifestyle and parasitism.</title>
        <authorList>
            <person name="Dieterich C."/>
            <person name="Clifton S.W."/>
            <person name="Schuster L.N."/>
            <person name="Chinwalla A."/>
            <person name="Delehaunty K."/>
            <person name="Dinkelacker I."/>
            <person name="Fulton L."/>
            <person name="Fulton R."/>
            <person name="Godfrey J."/>
            <person name="Minx P."/>
            <person name="Mitreva M."/>
            <person name="Roeseler W."/>
            <person name="Tian H."/>
            <person name="Witte H."/>
            <person name="Yang S.P."/>
            <person name="Wilson R.K."/>
            <person name="Sommer R.J."/>
        </authorList>
    </citation>
    <scope>NUCLEOTIDE SEQUENCE [LARGE SCALE GENOMIC DNA]</scope>
    <source>
        <strain evidence="2">PS312</strain>
    </source>
</reference>
<organism evidence="1 2">
    <name type="scientific">Pristionchus pacificus</name>
    <name type="common">Parasitic nematode worm</name>
    <dbReference type="NCBI Taxonomy" id="54126"/>
    <lineage>
        <taxon>Eukaryota</taxon>
        <taxon>Metazoa</taxon>
        <taxon>Ecdysozoa</taxon>
        <taxon>Nematoda</taxon>
        <taxon>Chromadorea</taxon>
        <taxon>Rhabditida</taxon>
        <taxon>Rhabditina</taxon>
        <taxon>Diplogasteromorpha</taxon>
        <taxon>Diplogasteroidea</taxon>
        <taxon>Neodiplogasteridae</taxon>
        <taxon>Pristionchus</taxon>
    </lineage>
</organism>
<name>A0A2A6BNF3_PRIPA</name>
<evidence type="ECO:0000313" key="1">
    <source>
        <dbReference type="EnsemblMetazoa" id="PPA35852.1"/>
    </source>
</evidence>
<dbReference type="Proteomes" id="UP000005239">
    <property type="component" value="Unassembled WGS sequence"/>
</dbReference>
<dbReference type="AlphaFoldDB" id="A0A2A6BNF3"/>
<gene>
    <name evidence="1" type="primary">WBGene00274221</name>
</gene>
<evidence type="ECO:0000313" key="2">
    <source>
        <dbReference type="Proteomes" id="UP000005239"/>
    </source>
</evidence>
<keyword evidence="2" id="KW-1185">Reference proteome</keyword>
<reference evidence="1" key="2">
    <citation type="submission" date="2022-06" db="UniProtKB">
        <authorList>
            <consortium name="EnsemblMetazoa"/>
        </authorList>
    </citation>
    <scope>IDENTIFICATION</scope>
    <source>
        <strain evidence="1">PS312</strain>
    </source>
</reference>
<accession>A0A8R1UQ65</accession>
<proteinExistence type="predicted"/>